<sequence length="119" mass="13420">MRTLEDLNKLRDKLQAEISIRERKQEITVNVSMGTCGIAAGARETMKTLIEEISSKNIKDIALTQTGCLGACQQEPLVQIQKGGEKVTYINVDQEKARQIVNRHLLEGKVIEQWTKPEE</sequence>
<dbReference type="EMBL" id="CP001720">
    <property type="protein sequence ID" value="ACV61129.1"/>
    <property type="molecule type" value="Genomic_DNA"/>
</dbReference>
<dbReference type="InterPro" id="IPR036249">
    <property type="entry name" value="Thioredoxin-like_sf"/>
</dbReference>
<evidence type="ECO:0000313" key="5">
    <source>
        <dbReference type="Proteomes" id="UP000002217"/>
    </source>
</evidence>
<protein>
    <submittedName>
        <fullName evidence="4">NADP-reducing hydrogenase, subunit B</fullName>
    </submittedName>
</protein>
<evidence type="ECO:0000256" key="2">
    <source>
        <dbReference type="ARBA" id="ARBA00023004"/>
    </source>
</evidence>
<dbReference type="GO" id="GO:0051536">
    <property type="term" value="F:iron-sulfur cluster binding"/>
    <property type="evidence" value="ECO:0007669"/>
    <property type="project" value="UniProtKB-KW"/>
</dbReference>
<gene>
    <name evidence="4" type="ordered locus">Dtox_0174</name>
</gene>
<organism evidence="4 5">
    <name type="scientific">Desulfofarcimen acetoxidans (strain ATCC 49208 / DSM 771 / KCTC 5769 / VKM B-1644 / 5575)</name>
    <name type="common">Desulfotomaculum acetoxidans</name>
    <dbReference type="NCBI Taxonomy" id="485916"/>
    <lineage>
        <taxon>Bacteria</taxon>
        <taxon>Bacillati</taxon>
        <taxon>Bacillota</taxon>
        <taxon>Clostridia</taxon>
        <taxon>Eubacteriales</taxon>
        <taxon>Peptococcaceae</taxon>
        <taxon>Desulfofarcimen</taxon>
    </lineage>
</organism>
<dbReference type="Pfam" id="PF01257">
    <property type="entry name" value="2Fe-2S_thioredx"/>
    <property type="match status" value="1"/>
</dbReference>
<evidence type="ECO:0000256" key="3">
    <source>
        <dbReference type="ARBA" id="ARBA00023014"/>
    </source>
</evidence>
<proteinExistence type="predicted"/>
<evidence type="ECO:0000256" key="1">
    <source>
        <dbReference type="ARBA" id="ARBA00022723"/>
    </source>
</evidence>
<dbReference type="Proteomes" id="UP000002217">
    <property type="component" value="Chromosome"/>
</dbReference>
<dbReference type="HOGENOM" id="CLU_126515_4_0_9"/>
<dbReference type="AlphaFoldDB" id="C8W2X3"/>
<dbReference type="STRING" id="485916.Dtox_0174"/>
<keyword evidence="3" id="KW-0411">Iron-sulfur</keyword>
<dbReference type="PANTHER" id="PTHR43578">
    <property type="entry name" value="NADH-QUINONE OXIDOREDUCTASE SUBUNIT F"/>
    <property type="match status" value="1"/>
</dbReference>
<dbReference type="KEGG" id="dae:Dtox_0174"/>
<dbReference type="OrthoDB" id="9800692at2"/>
<dbReference type="Gene3D" id="3.40.30.10">
    <property type="entry name" value="Glutaredoxin"/>
    <property type="match status" value="1"/>
</dbReference>
<keyword evidence="5" id="KW-1185">Reference proteome</keyword>
<dbReference type="PANTHER" id="PTHR43578:SF3">
    <property type="entry name" value="NADH-QUINONE OXIDOREDUCTASE SUBUNIT F"/>
    <property type="match status" value="1"/>
</dbReference>
<dbReference type="SUPFAM" id="SSF52833">
    <property type="entry name" value="Thioredoxin-like"/>
    <property type="match status" value="1"/>
</dbReference>
<keyword evidence="1" id="KW-0479">Metal-binding</keyword>
<name>C8W2X3_DESAS</name>
<evidence type="ECO:0000313" key="4">
    <source>
        <dbReference type="EMBL" id="ACV61129.1"/>
    </source>
</evidence>
<accession>C8W2X3</accession>
<dbReference type="GO" id="GO:0046872">
    <property type="term" value="F:metal ion binding"/>
    <property type="evidence" value="ECO:0007669"/>
    <property type="project" value="UniProtKB-KW"/>
</dbReference>
<dbReference type="RefSeq" id="WP_012813581.1">
    <property type="nucleotide sequence ID" value="NC_013216.1"/>
</dbReference>
<reference evidence="4 5" key="1">
    <citation type="journal article" date="2009" name="Stand. Genomic Sci.">
        <title>Complete genome sequence of Desulfotomaculum acetoxidans type strain (5575).</title>
        <authorList>
            <person name="Spring S."/>
            <person name="Lapidus A."/>
            <person name="Schroder M."/>
            <person name="Gleim D."/>
            <person name="Sims D."/>
            <person name="Meincke L."/>
            <person name="Glavina Del Rio T."/>
            <person name="Tice H."/>
            <person name="Copeland A."/>
            <person name="Cheng J.F."/>
            <person name="Lucas S."/>
            <person name="Chen F."/>
            <person name="Nolan M."/>
            <person name="Bruce D."/>
            <person name="Goodwin L."/>
            <person name="Pitluck S."/>
            <person name="Ivanova N."/>
            <person name="Mavromatis K."/>
            <person name="Mikhailova N."/>
            <person name="Pati A."/>
            <person name="Chen A."/>
            <person name="Palaniappan K."/>
            <person name="Land M."/>
            <person name="Hauser L."/>
            <person name="Chang Y.J."/>
            <person name="Jeffries C.D."/>
            <person name="Chain P."/>
            <person name="Saunders E."/>
            <person name="Brettin T."/>
            <person name="Detter J.C."/>
            <person name="Goker M."/>
            <person name="Bristow J."/>
            <person name="Eisen J.A."/>
            <person name="Markowitz V."/>
            <person name="Hugenholtz P."/>
            <person name="Kyrpides N.C."/>
            <person name="Klenk H.P."/>
            <person name="Han C."/>
        </authorList>
    </citation>
    <scope>NUCLEOTIDE SEQUENCE [LARGE SCALE GENOMIC DNA]</scope>
    <source>
        <strain evidence="5">ATCC 49208 / DSM 771 / VKM B-1644</strain>
    </source>
</reference>
<keyword evidence="2" id="KW-0408">Iron</keyword>
<dbReference type="CDD" id="cd02980">
    <property type="entry name" value="TRX_Fd_family"/>
    <property type="match status" value="1"/>
</dbReference>
<dbReference type="eggNOG" id="COG3411">
    <property type="taxonomic scope" value="Bacteria"/>
</dbReference>